<dbReference type="GO" id="GO:0004843">
    <property type="term" value="F:cysteine-type deubiquitinase activity"/>
    <property type="evidence" value="ECO:0007669"/>
    <property type="project" value="UniProtKB-UniRule"/>
</dbReference>
<feature type="active site" description="Proton donor" evidence="7">
    <location>
        <position position="174"/>
    </location>
</feature>
<reference evidence="10 11" key="1">
    <citation type="submission" date="2023-01" db="EMBL/GenBank/DDBJ databases">
        <title>Analysis of 21 Apiospora genomes using comparative genomics revels a genus with tremendous synthesis potential of carbohydrate active enzymes and secondary metabolites.</title>
        <authorList>
            <person name="Sorensen T."/>
        </authorList>
    </citation>
    <scope>NUCLEOTIDE SEQUENCE [LARGE SCALE GENOMIC DNA]</scope>
    <source>
        <strain evidence="10 11">CBS 117206</strain>
    </source>
</reference>
<keyword evidence="11" id="KW-1185">Reference proteome</keyword>
<dbReference type="InterPro" id="IPR001578">
    <property type="entry name" value="Peptidase_C12_UCH"/>
</dbReference>
<keyword evidence="4 7" id="KW-0833">Ubl conjugation pathway</keyword>
<accession>A0AAW0QN53</accession>
<dbReference type="InterPro" id="IPR057254">
    <property type="entry name" value="UCH_AS"/>
</dbReference>
<evidence type="ECO:0000256" key="3">
    <source>
        <dbReference type="ARBA" id="ARBA00022670"/>
    </source>
</evidence>
<dbReference type="InterPro" id="IPR038765">
    <property type="entry name" value="Papain-like_cys_pep_sf"/>
</dbReference>
<feature type="domain" description="UCH catalytic" evidence="9">
    <location>
        <begin position="7"/>
        <end position="237"/>
    </location>
</feature>
<dbReference type="PRINTS" id="PR00707">
    <property type="entry name" value="UBCTHYDRLASE"/>
</dbReference>
<evidence type="ECO:0000256" key="1">
    <source>
        <dbReference type="ARBA" id="ARBA00000707"/>
    </source>
</evidence>
<organism evidence="10 11">
    <name type="scientific">Apiospora kogelbergensis</name>
    <dbReference type="NCBI Taxonomy" id="1337665"/>
    <lineage>
        <taxon>Eukaryota</taxon>
        <taxon>Fungi</taxon>
        <taxon>Dikarya</taxon>
        <taxon>Ascomycota</taxon>
        <taxon>Pezizomycotina</taxon>
        <taxon>Sordariomycetes</taxon>
        <taxon>Xylariomycetidae</taxon>
        <taxon>Amphisphaeriales</taxon>
        <taxon>Apiosporaceae</taxon>
        <taxon>Apiospora</taxon>
    </lineage>
</organism>
<evidence type="ECO:0000256" key="2">
    <source>
        <dbReference type="ARBA" id="ARBA00009326"/>
    </source>
</evidence>
<sequence>MVVYNKHFIPLESNPDVFNHIIHQLGVSSALRFHDVWSLSEPEILALIPRPVLALFIVFSTPPQYEDLLDEENQLTPKYTKMGEDEDAMWFKQTINNACGLYGILHAVANGGARDFVEPKSHLSDLLERCSHLNVSDRASVLENDAVLESTYHSAAILGDTDAPRDPESEVDFHYVCFVKSHRNGNLYVMDGDRNGPINVGPMSDNDLLAEQGIKAVTDFIHQHGDSGQYSLLALAPSPGNST</sequence>
<dbReference type="PROSITE" id="PS00140">
    <property type="entry name" value="UCH_1"/>
    <property type="match status" value="1"/>
</dbReference>
<dbReference type="SUPFAM" id="SSF54001">
    <property type="entry name" value="Cysteine proteinases"/>
    <property type="match status" value="1"/>
</dbReference>
<dbReference type="PANTHER" id="PTHR10589:SF17">
    <property type="entry name" value="UBIQUITIN CARBOXYL-TERMINAL HYDROLASE"/>
    <property type="match status" value="1"/>
</dbReference>
<evidence type="ECO:0000256" key="6">
    <source>
        <dbReference type="ARBA" id="ARBA00022807"/>
    </source>
</evidence>
<dbReference type="GO" id="GO:0016579">
    <property type="term" value="P:protein deubiquitination"/>
    <property type="evidence" value="ECO:0007669"/>
    <property type="project" value="TreeGrafter"/>
</dbReference>
<evidence type="ECO:0000256" key="5">
    <source>
        <dbReference type="ARBA" id="ARBA00022801"/>
    </source>
</evidence>
<keyword evidence="3 7" id="KW-0645">Protease</keyword>
<keyword evidence="5 7" id="KW-0378">Hydrolase</keyword>
<feature type="site" description="Important for enzyme activity" evidence="7">
    <location>
        <position position="191"/>
    </location>
</feature>
<dbReference type="PROSITE" id="PS52048">
    <property type="entry name" value="UCH_DOMAIN"/>
    <property type="match status" value="1"/>
</dbReference>
<proteinExistence type="inferred from homology"/>
<dbReference type="GO" id="GO:0005737">
    <property type="term" value="C:cytoplasm"/>
    <property type="evidence" value="ECO:0007669"/>
    <property type="project" value="TreeGrafter"/>
</dbReference>
<feature type="site" description="Transition state stabilizer" evidence="7">
    <location>
        <position position="93"/>
    </location>
</feature>
<evidence type="ECO:0000256" key="4">
    <source>
        <dbReference type="ARBA" id="ARBA00022786"/>
    </source>
</evidence>
<keyword evidence="6 7" id="KW-0788">Thiol protease</keyword>
<evidence type="ECO:0000259" key="9">
    <source>
        <dbReference type="PROSITE" id="PS52048"/>
    </source>
</evidence>
<dbReference type="EMBL" id="JAQQWP010000008">
    <property type="protein sequence ID" value="KAK8106774.1"/>
    <property type="molecule type" value="Genomic_DNA"/>
</dbReference>
<dbReference type="EC" id="3.4.19.12" evidence="8"/>
<feature type="active site" description="Nucleophile" evidence="7">
    <location>
        <position position="99"/>
    </location>
</feature>
<gene>
    <name evidence="10" type="ORF">PG999_010133</name>
</gene>
<dbReference type="GO" id="GO:0006511">
    <property type="term" value="P:ubiquitin-dependent protein catabolic process"/>
    <property type="evidence" value="ECO:0007669"/>
    <property type="project" value="UniProtKB-UniRule"/>
</dbReference>
<dbReference type="Proteomes" id="UP001392437">
    <property type="component" value="Unassembled WGS sequence"/>
</dbReference>
<dbReference type="FunFam" id="3.40.532.10:FF:000006">
    <property type="entry name" value="Ubiquitin carboxyl-terminal hydrolase"/>
    <property type="match status" value="1"/>
</dbReference>
<comment type="catalytic activity">
    <reaction evidence="1 7 8">
        <text>Thiol-dependent hydrolysis of ester, thioester, amide, peptide and isopeptide bonds formed by the C-terminal Gly of ubiquitin (a 76-residue protein attached to proteins as an intracellular targeting signal).</text>
        <dbReference type="EC" id="3.4.19.12"/>
    </reaction>
</comment>
<dbReference type="PANTHER" id="PTHR10589">
    <property type="entry name" value="UBIQUITIN CARBOXYL-TERMINAL HYDROLASE"/>
    <property type="match status" value="1"/>
</dbReference>
<dbReference type="InterPro" id="IPR036959">
    <property type="entry name" value="Peptidase_C12_UCH_sf"/>
</dbReference>
<dbReference type="Pfam" id="PF01088">
    <property type="entry name" value="Peptidase_C12"/>
    <property type="match status" value="1"/>
</dbReference>
<name>A0AAW0QN53_9PEZI</name>
<dbReference type="AlphaFoldDB" id="A0AAW0QN53"/>
<comment type="caution">
    <text evidence="10">The sequence shown here is derived from an EMBL/GenBank/DDBJ whole genome shotgun (WGS) entry which is preliminary data.</text>
</comment>
<evidence type="ECO:0000256" key="7">
    <source>
        <dbReference type="PROSITE-ProRule" id="PRU01393"/>
    </source>
</evidence>
<dbReference type="Gene3D" id="3.40.532.10">
    <property type="entry name" value="Peptidase C12, ubiquitin carboxyl-terminal hydrolase"/>
    <property type="match status" value="1"/>
</dbReference>
<protein>
    <recommendedName>
        <fullName evidence="8">Ubiquitin carboxyl-terminal hydrolase</fullName>
        <ecNumber evidence="8">3.4.19.12</ecNumber>
    </recommendedName>
</protein>
<comment type="similarity">
    <text evidence="2 7 8">Belongs to the peptidase C12 family.</text>
</comment>
<dbReference type="CDD" id="cd09616">
    <property type="entry name" value="Peptidase_C12_UCH_L1_L3"/>
    <property type="match status" value="1"/>
</dbReference>
<evidence type="ECO:0000256" key="8">
    <source>
        <dbReference type="RuleBase" id="RU361215"/>
    </source>
</evidence>
<evidence type="ECO:0000313" key="10">
    <source>
        <dbReference type="EMBL" id="KAK8106774.1"/>
    </source>
</evidence>
<evidence type="ECO:0000313" key="11">
    <source>
        <dbReference type="Proteomes" id="UP001392437"/>
    </source>
</evidence>